<evidence type="ECO:0000259" key="4">
    <source>
        <dbReference type="PROSITE" id="PS50048"/>
    </source>
</evidence>
<comment type="subcellular location">
    <subcellularLocation>
        <location evidence="1">Nucleus</location>
    </subcellularLocation>
</comment>
<dbReference type="InterPro" id="IPR001138">
    <property type="entry name" value="Zn2Cys6_DnaBD"/>
</dbReference>
<protein>
    <recommendedName>
        <fullName evidence="4">Zn(2)-C6 fungal-type domain-containing protein</fullName>
    </recommendedName>
</protein>
<name>A0AAD7G778_MYCRO</name>
<keyword evidence="2" id="KW-0539">Nucleus</keyword>
<dbReference type="GO" id="GO:0005634">
    <property type="term" value="C:nucleus"/>
    <property type="evidence" value="ECO:0007669"/>
    <property type="project" value="UniProtKB-SubCell"/>
</dbReference>
<accession>A0AAD7G778</accession>
<evidence type="ECO:0000313" key="6">
    <source>
        <dbReference type="Proteomes" id="UP001221757"/>
    </source>
</evidence>
<reference evidence="5" key="1">
    <citation type="submission" date="2023-03" db="EMBL/GenBank/DDBJ databases">
        <title>Massive genome expansion in bonnet fungi (Mycena s.s.) driven by repeated elements and novel gene families across ecological guilds.</title>
        <authorList>
            <consortium name="Lawrence Berkeley National Laboratory"/>
            <person name="Harder C.B."/>
            <person name="Miyauchi S."/>
            <person name="Viragh M."/>
            <person name="Kuo A."/>
            <person name="Thoen E."/>
            <person name="Andreopoulos B."/>
            <person name="Lu D."/>
            <person name="Skrede I."/>
            <person name="Drula E."/>
            <person name="Henrissat B."/>
            <person name="Morin E."/>
            <person name="Kohler A."/>
            <person name="Barry K."/>
            <person name="LaButti K."/>
            <person name="Morin E."/>
            <person name="Salamov A."/>
            <person name="Lipzen A."/>
            <person name="Mereny Z."/>
            <person name="Hegedus B."/>
            <person name="Baldrian P."/>
            <person name="Stursova M."/>
            <person name="Weitz H."/>
            <person name="Taylor A."/>
            <person name="Grigoriev I.V."/>
            <person name="Nagy L.G."/>
            <person name="Martin F."/>
            <person name="Kauserud H."/>
        </authorList>
    </citation>
    <scope>NUCLEOTIDE SEQUENCE</scope>
    <source>
        <strain evidence="5">CBHHK067</strain>
    </source>
</reference>
<dbReference type="InterPro" id="IPR036864">
    <property type="entry name" value="Zn2-C6_fun-type_DNA-bd_sf"/>
</dbReference>
<dbReference type="PROSITE" id="PS00463">
    <property type="entry name" value="ZN2_CY6_FUNGAL_1"/>
    <property type="match status" value="1"/>
</dbReference>
<evidence type="ECO:0000256" key="1">
    <source>
        <dbReference type="ARBA" id="ARBA00004123"/>
    </source>
</evidence>
<dbReference type="Pfam" id="PF00172">
    <property type="entry name" value="Zn_clus"/>
    <property type="match status" value="1"/>
</dbReference>
<organism evidence="5 6">
    <name type="scientific">Mycena rosella</name>
    <name type="common">Pink bonnet</name>
    <name type="synonym">Agaricus rosellus</name>
    <dbReference type="NCBI Taxonomy" id="1033263"/>
    <lineage>
        <taxon>Eukaryota</taxon>
        <taxon>Fungi</taxon>
        <taxon>Dikarya</taxon>
        <taxon>Basidiomycota</taxon>
        <taxon>Agaricomycotina</taxon>
        <taxon>Agaricomycetes</taxon>
        <taxon>Agaricomycetidae</taxon>
        <taxon>Agaricales</taxon>
        <taxon>Marasmiineae</taxon>
        <taxon>Mycenaceae</taxon>
        <taxon>Mycena</taxon>
    </lineage>
</organism>
<dbReference type="Proteomes" id="UP001221757">
    <property type="component" value="Unassembled WGS sequence"/>
</dbReference>
<dbReference type="PROSITE" id="PS50048">
    <property type="entry name" value="ZN2_CY6_FUNGAL_2"/>
    <property type="match status" value="1"/>
</dbReference>
<comment type="caution">
    <text evidence="5">The sequence shown here is derived from an EMBL/GenBank/DDBJ whole genome shotgun (WGS) entry which is preliminary data.</text>
</comment>
<feature type="region of interest" description="Disordered" evidence="3">
    <location>
        <begin position="1"/>
        <end position="68"/>
    </location>
</feature>
<evidence type="ECO:0000313" key="5">
    <source>
        <dbReference type="EMBL" id="KAJ7674323.1"/>
    </source>
</evidence>
<evidence type="ECO:0000256" key="2">
    <source>
        <dbReference type="ARBA" id="ARBA00023242"/>
    </source>
</evidence>
<dbReference type="PANTHER" id="PTHR31001">
    <property type="entry name" value="UNCHARACTERIZED TRANSCRIPTIONAL REGULATORY PROTEIN"/>
    <property type="match status" value="1"/>
</dbReference>
<dbReference type="GO" id="GO:0000981">
    <property type="term" value="F:DNA-binding transcription factor activity, RNA polymerase II-specific"/>
    <property type="evidence" value="ECO:0007669"/>
    <property type="project" value="InterPro"/>
</dbReference>
<proteinExistence type="predicted"/>
<feature type="compositionally biased region" description="Acidic residues" evidence="3">
    <location>
        <begin position="47"/>
        <end position="56"/>
    </location>
</feature>
<evidence type="ECO:0000256" key="3">
    <source>
        <dbReference type="SAM" id="MobiDB-lite"/>
    </source>
</evidence>
<dbReference type="PANTHER" id="PTHR31001:SF90">
    <property type="entry name" value="CENTROMERE DNA-BINDING PROTEIN COMPLEX CBF3 SUBUNIT B"/>
    <property type="match status" value="1"/>
</dbReference>
<gene>
    <name evidence="5" type="ORF">B0H17DRAFT_159993</name>
</gene>
<dbReference type="AlphaFoldDB" id="A0AAD7G778"/>
<dbReference type="InterPro" id="IPR050613">
    <property type="entry name" value="Sec_Metabolite_Reg"/>
</dbReference>
<dbReference type="SMART" id="SM00066">
    <property type="entry name" value="GAL4"/>
    <property type="match status" value="1"/>
</dbReference>
<dbReference type="Gene3D" id="4.10.240.10">
    <property type="entry name" value="Zn(2)-C6 fungal-type DNA-binding domain"/>
    <property type="match status" value="1"/>
</dbReference>
<keyword evidence="6" id="KW-1185">Reference proteome</keyword>
<dbReference type="GO" id="GO:0008270">
    <property type="term" value="F:zinc ion binding"/>
    <property type="evidence" value="ECO:0007669"/>
    <property type="project" value="InterPro"/>
</dbReference>
<dbReference type="CDD" id="cd00067">
    <property type="entry name" value="GAL4"/>
    <property type="match status" value="1"/>
</dbReference>
<feature type="domain" description="Zn(2)-C6 fungal-type" evidence="4">
    <location>
        <begin position="69"/>
        <end position="100"/>
    </location>
</feature>
<dbReference type="SUPFAM" id="SSF57701">
    <property type="entry name" value="Zn2/Cys6 DNA-binding domain"/>
    <property type="match status" value="1"/>
</dbReference>
<dbReference type="EMBL" id="JARKIE010000156">
    <property type="protein sequence ID" value="KAJ7674323.1"/>
    <property type="molecule type" value="Genomic_DNA"/>
</dbReference>
<sequence length="117" mass="13385">MQRPGPQLPSIRQLHPYLPPPPTAASYAGSPDHAGSPDPEHEHASEQEGDERDGDDQPPKKRRRRQALSCTECKRRKIRCDRAQPCAPCVRRGDQEKCQWHFVEPVLTLTQFPLQER</sequence>